<name>A0A1R1PEN7_ZANCU</name>
<dbReference type="Pfam" id="PF00076">
    <property type="entry name" value="RRM_1"/>
    <property type="match status" value="3"/>
</dbReference>
<feature type="domain" description="RRM" evidence="4">
    <location>
        <begin position="123"/>
        <end position="201"/>
    </location>
</feature>
<dbReference type="Gene3D" id="3.30.70.330">
    <property type="match status" value="4"/>
</dbReference>
<feature type="domain" description="RRM" evidence="4">
    <location>
        <begin position="456"/>
        <end position="528"/>
    </location>
</feature>
<dbReference type="InterPro" id="IPR035979">
    <property type="entry name" value="RBD_domain_sf"/>
</dbReference>
<protein>
    <submittedName>
        <fullName evidence="5">Putative RNA-binding protein 19</fullName>
    </submittedName>
</protein>
<feature type="region of interest" description="Disordered" evidence="3">
    <location>
        <begin position="1"/>
        <end position="110"/>
    </location>
</feature>
<dbReference type="OrthoDB" id="439639at2759"/>
<evidence type="ECO:0000256" key="1">
    <source>
        <dbReference type="ARBA" id="ARBA00022884"/>
    </source>
</evidence>
<dbReference type="EMBL" id="LSSK01001556">
    <property type="protein sequence ID" value="OMH79437.1"/>
    <property type="molecule type" value="Genomic_DNA"/>
</dbReference>
<proteinExistence type="predicted"/>
<feature type="compositionally biased region" description="Acidic residues" evidence="3">
    <location>
        <begin position="33"/>
        <end position="42"/>
    </location>
</feature>
<keyword evidence="1 2" id="KW-0694">RNA-binding</keyword>
<feature type="compositionally biased region" description="Basic and acidic residues" evidence="3">
    <location>
        <begin position="43"/>
        <end position="95"/>
    </location>
</feature>
<evidence type="ECO:0000259" key="4">
    <source>
        <dbReference type="PROSITE" id="PS50102"/>
    </source>
</evidence>
<organism evidence="5 6">
    <name type="scientific">Zancudomyces culisetae</name>
    <name type="common">Gut fungus</name>
    <name type="synonym">Smittium culisetae</name>
    <dbReference type="NCBI Taxonomy" id="1213189"/>
    <lineage>
        <taxon>Eukaryota</taxon>
        <taxon>Fungi</taxon>
        <taxon>Fungi incertae sedis</taxon>
        <taxon>Zoopagomycota</taxon>
        <taxon>Kickxellomycotina</taxon>
        <taxon>Harpellomycetes</taxon>
        <taxon>Harpellales</taxon>
        <taxon>Legeriomycetaceae</taxon>
        <taxon>Zancudomyces</taxon>
    </lineage>
</organism>
<feature type="region of interest" description="Disordered" evidence="3">
    <location>
        <begin position="200"/>
        <end position="225"/>
    </location>
</feature>
<evidence type="ECO:0000313" key="5">
    <source>
        <dbReference type="EMBL" id="OMH79437.1"/>
    </source>
</evidence>
<accession>A0A1R1PEN7</accession>
<dbReference type="CDD" id="cd12317">
    <property type="entry name" value="RRM4_RBM19_RRM3_MRD1"/>
    <property type="match status" value="1"/>
</dbReference>
<dbReference type="AlphaFoldDB" id="A0A1R1PEN7"/>
<dbReference type="GO" id="GO:0003723">
    <property type="term" value="F:RNA binding"/>
    <property type="evidence" value="ECO:0007669"/>
    <property type="project" value="UniProtKB-UniRule"/>
</dbReference>
<feature type="region of interest" description="Disordered" evidence="3">
    <location>
        <begin position="268"/>
        <end position="287"/>
    </location>
</feature>
<dbReference type="PANTHER" id="PTHR10352">
    <property type="entry name" value="EUKARYOTIC TRANSLATION INITIATION FACTOR 3 SUBUNIT G"/>
    <property type="match status" value="1"/>
</dbReference>
<gene>
    <name evidence="5" type="ORF">AX774_g7147</name>
</gene>
<dbReference type="InterPro" id="IPR012677">
    <property type="entry name" value="Nucleotide-bd_a/b_plait_sf"/>
</dbReference>
<feature type="region of interest" description="Disordered" evidence="3">
    <location>
        <begin position="422"/>
        <end position="447"/>
    </location>
</feature>
<reference evidence="6" key="1">
    <citation type="submission" date="2017-01" db="EMBL/GenBank/DDBJ databases">
        <authorList>
            <person name="Wang Y."/>
            <person name="White M."/>
            <person name="Kvist S."/>
            <person name="Moncalvo J.-M."/>
        </authorList>
    </citation>
    <scope>NUCLEOTIDE SEQUENCE [LARGE SCALE GENOMIC DNA]</scope>
    <source>
        <strain evidence="6">COL-18-3</strain>
    </source>
</reference>
<dbReference type="SMART" id="SM00360">
    <property type="entry name" value="RRM"/>
    <property type="match status" value="4"/>
</dbReference>
<dbReference type="PROSITE" id="PS50102">
    <property type="entry name" value="RRM"/>
    <property type="match status" value="4"/>
</dbReference>
<feature type="domain" description="RRM" evidence="4">
    <location>
        <begin position="549"/>
        <end position="635"/>
    </location>
</feature>
<feature type="domain" description="RRM" evidence="4">
    <location>
        <begin position="333"/>
        <end position="410"/>
    </location>
</feature>
<feature type="compositionally biased region" description="Basic and acidic residues" evidence="3">
    <location>
        <begin position="200"/>
        <end position="218"/>
    </location>
</feature>
<dbReference type="Proteomes" id="UP000188320">
    <property type="component" value="Unassembled WGS sequence"/>
</dbReference>
<dbReference type="InterPro" id="IPR000504">
    <property type="entry name" value="RRM_dom"/>
</dbReference>
<dbReference type="SUPFAM" id="SSF54928">
    <property type="entry name" value="RNA-binding domain, RBD"/>
    <property type="match status" value="3"/>
</dbReference>
<comment type="caution">
    <text evidence="5">The sequence shown here is derived from an EMBL/GenBank/DDBJ whole genome shotgun (WGS) entry which is preliminary data.</text>
</comment>
<evidence type="ECO:0000256" key="2">
    <source>
        <dbReference type="PROSITE-ProRule" id="PRU00176"/>
    </source>
</evidence>
<keyword evidence="6" id="KW-1185">Reference proteome</keyword>
<evidence type="ECO:0000313" key="6">
    <source>
        <dbReference type="Proteomes" id="UP000188320"/>
    </source>
</evidence>
<evidence type="ECO:0000256" key="3">
    <source>
        <dbReference type="SAM" id="MobiDB-lite"/>
    </source>
</evidence>
<sequence>MGGENLKLVKTHLKFDDEEETSVNTEEKKDDKEVEVEFEEDMEWLKKHMKVGKEDVDTKGENVGKEKKENDEVKGQNGEKEDQGEGEGEGGKSDEKESEDEGDNREREADIRRRNKGEILDNGRLYVRNLSYLVTEEDITKLFGRYGPITEVHMPIDKETKQMKGYCYVMYVMPEHAVKAYIALDRKPFMGRILHIIPAKDKKEKKEEDGGDDNENKSYKSKLQKKLKEMSSNEFNWNSLYMSADAIAESISERLKIDKSDILMNKAAGGGMNDDNDGDEADGSERAKGGMSAAVKLAIAETHIVESSKKYFEDNGIELKNFQNSKNKKRSNKVILVKNIGFNKNTEEQVEAIRDMFSAHGSLGRVLVPPMAGTIAIVEFLESNEAKSAFKYLAYKRVGDKPLYLEWAPENLFSHEYTPVGKAAGQKSNEDADAEAGNVDNSKNDDDNDMADAASNVIFIKNINFDSKKSTIEKLFKPFDGFQAISIRKGFGFAEFSNPKVAKRALKKLSKEELKIDGHKLQLQLSKTSNTKNNEDAKEETDNEKAISNRLIVKNIPFEATKKDITQLFQTFGQLKKVRLPKRPSYNSSNSSGYTHRGFAFLEFLTKNEALKAFNSTSDSTHLYGRRLVVEWTTAEGENENQMDIDANDKVDFQTEDAHINKKLKIKD</sequence>
<dbReference type="CDD" id="cd12320">
    <property type="entry name" value="RRM6_RBM19_RRM5_MRD1"/>
    <property type="match status" value="1"/>
</dbReference>